<dbReference type="InterPro" id="IPR011037">
    <property type="entry name" value="Pyrv_Knase-like_insert_dom_sf"/>
</dbReference>
<dbReference type="Gene3D" id="2.40.33.20">
    <property type="entry name" value="PK beta-barrel domain-like"/>
    <property type="match status" value="1"/>
</dbReference>
<evidence type="ECO:0000313" key="2">
    <source>
        <dbReference type="EMBL" id="QQL46371.1"/>
    </source>
</evidence>
<reference evidence="2 3" key="1">
    <citation type="submission" date="2020-12" db="EMBL/GenBank/DDBJ databases">
        <title>Sulforoseuscoccus oceanibium gen. nov., sp. nov., a representative of the phylum Verrucomicrobia with special cytoplasmic membrane, and proposal of Sulforoseuscoccusaceae fam. nov.</title>
        <authorList>
            <person name="Xi F."/>
        </authorList>
    </citation>
    <scope>NUCLEOTIDE SEQUENCE [LARGE SCALE GENOMIC DNA]</scope>
    <source>
        <strain evidence="2 3">T37</strain>
    </source>
</reference>
<dbReference type="EMBL" id="CP066776">
    <property type="protein sequence ID" value="QQL46371.1"/>
    <property type="molecule type" value="Genomic_DNA"/>
</dbReference>
<dbReference type="KEGG" id="soa:G3M56_004970"/>
<dbReference type="GO" id="GO:0003824">
    <property type="term" value="F:catalytic activity"/>
    <property type="evidence" value="ECO:0007669"/>
    <property type="project" value="InterPro"/>
</dbReference>
<name>A0A7T7F3Y9_9BACT</name>
<dbReference type="Proteomes" id="UP000475117">
    <property type="component" value="Chromosome"/>
</dbReference>
<dbReference type="InterPro" id="IPR005302">
    <property type="entry name" value="MoCF_Sase_C"/>
</dbReference>
<evidence type="ECO:0000259" key="1">
    <source>
        <dbReference type="PROSITE" id="PS51340"/>
    </source>
</evidence>
<dbReference type="Pfam" id="PF03473">
    <property type="entry name" value="MOSC"/>
    <property type="match status" value="1"/>
</dbReference>
<accession>A0A7T7F3Y9</accession>
<dbReference type="PROSITE" id="PS51340">
    <property type="entry name" value="MOSC"/>
    <property type="match status" value="1"/>
</dbReference>
<keyword evidence="3" id="KW-1185">Reference proteome</keyword>
<dbReference type="SUPFAM" id="SSF50800">
    <property type="entry name" value="PK beta-barrel domain-like"/>
    <property type="match status" value="1"/>
</dbReference>
<dbReference type="InterPro" id="IPR052716">
    <property type="entry name" value="MOSC_domain"/>
</dbReference>
<proteinExistence type="predicted"/>
<organism evidence="2 3">
    <name type="scientific">Sulfuriroseicoccus oceanibius</name>
    <dbReference type="NCBI Taxonomy" id="2707525"/>
    <lineage>
        <taxon>Bacteria</taxon>
        <taxon>Pseudomonadati</taxon>
        <taxon>Verrucomicrobiota</taxon>
        <taxon>Verrucomicrobiia</taxon>
        <taxon>Verrucomicrobiales</taxon>
        <taxon>Verrucomicrobiaceae</taxon>
        <taxon>Sulfuriroseicoccus</taxon>
    </lineage>
</organism>
<dbReference type="GO" id="GO:0030151">
    <property type="term" value="F:molybdenum ion binding"/>
    <property type="evidence" value="ECO:0007669"/>
    <property type="project" value="InterPro"/>
</dbReference>
<feature type="domain" description="MOSC" evidence="1">
    <location>
        <begin position="28"/>
        <end position="158"/>
    </location>
</feature>
<sequence>MIVHHLYISPDHNFYGHHGKPAGEHPVIECDAIDLVAGSGIVGDRFFDYKPDYKGQITFFDHAVYQQVRDEIVRGELAPSAFRRNVVVSGGDLNSLIGQRFRIGELEFTGSSECSPCYWMDQACAPGTEAFLKGRGGLRARITAGGTLTTGKFELELV</sequence>
<dbReference type="GO" id="GO:0030170">
    <property type="term" value="F:pyridoxal phosphate binding"/>
    <property type="evidence" value="ECO:0007669"/>
    <property type="project" value="InterPro"/>
</dbReference>
<protein>
    <submittedName>
        <fullName evidence="2">MOSC domain-containing protein</fullName>
    </submittedName>
</protein>
<dbReference type="AlphaFoldDB" id="A0A7T7F3Y9"/>
<dbReference type="PANTHER" id="PTHR36930:SF1">
    <property type="entry name" value="MOSC DOMAIN-CONTAINING PROTEIN"/>
    <property type="match status" value="1"/>
</dbReference>
<gene>
    <name evidence="2" type="ORF">G3M56_004970</name>
</gene>
<dbReference type="PANTHER" id="PTHR36930">
    <property type="entry name" value="METAL-SULFUR CLUSTER BIOSYNTHESIS PROTEINS YUAD-RELATED"/>
    <property type="match status" value="1"/>
</dbReference>
<evidence type="ECO:0000313" key="3">
    <source>
        <dbReference type="Proteomes" id="UP000475117"/>
    </source>
</evidence>